<dbReference type="AlphaFoldDB" id="G0V8I1"/>
<dbReference type="GO" id="GO:0000978">
    <property type="term" value="F:RNA polymerase II cis-regulatory region sequence-specific DNA binding"/>
    <property type="evidence" value="ECO:0007669"/>
    <property type="project" value="EnsemblFungi"/>
</dbReference>
<evidence type="ECO:0000313" key="5">
    <source>
        <dbReference type="Proteomes" id="UP000001640"/>
    </source>
</evidence>
<dbReference type="GO" id="GO:0001228">
    <property type="term" value="F:DNA-binding transcription activator activity, RNA polymerase II-specific"/>
    <property type="evidence" value="ECO:0007669"/>
    <property type="project" value="EnsemblFungi"/>
</dbReference>
<dbReference type="InParanoid" id="G0V8I1"/>
<dbReference type="OMA" id="QIMEHAE"/>
<dbReference type="GO" id="GO:0089713">
    <property type="term" value="C:Cbf1-Met4-Met28 complex"/>
    <property type="evidence" value="ECO:0007669"/>
    <property type="project" value="EnsemblFungi"/>
</dbReference>
<dbReference type="GO" id="GO:0007059">
    <property type="term" value="P:chromosome segregation"/>
    <property type="evidence" value="ECO:0007669"/>
    <property type="project" value="EnsemblFungi"/>
</dbReference>
<dbReference type="GO" id="GO:0000776">
    <property type="term" value="C:kinetochore"/>
    <property type="evidence" value="ECO:0007669"/>
    <property type="project" value="EnsemblFungi"/>
</dbReference>
<dbReference type="OrthoDB" id="71302at2759"/>
<proteinExistence type="predicted"/>
<dbReference type="GO" id="GO:0046983">
    <property type="term" value="F:protein dimerization activity"/>
    <property type="evidence" value="ECO:0007669"/>
    <property type="project" value="InterPro"/>
</dbReference>
<evidence type="ECO:0000256" key="1">
    <source>
        <dbReference type="SAM" id="Coils"/>
    </source>
</evidence>
<dbReference type="GO" id="GO:0061629">
    <property type="term" value="F:RNA polymerase II-specific DNA-binding transcription factor binding"/>
    <property type="evidence" value="ECO:0007669"/>
    <property type="project" value="EnsemblFungi"/>
</dbReference>
<dbReference type="GO" id="GO:1900060">
    <property type="term" value="P:negative regulation of ceramide biosynthetic process"/>
    <property type="evidence" value="ECO:0007669"/>
    <property type="project" value="EnsemblFungi"/>
</dbReference>
<feature type="compositionally biased region" description="Basic and acidic residues" evidence="2">
    <location>
        <begin position="1"/>
        <end position="13"/>
    </location>
</feature>
<dbReference type="GO" id="GO:1900059">
    <property type="term" value="P:positive regulation of sulfate assimilation"/>
    <property type="evidence" value="ECO:0007669"/>
    <property type="project" value="EnsemblFungi"/>
</dbReference>
<dbReference type="Pfam" id="PF00010">
    <property type="entry name" value="HLH"/>
    <property type="match status" value="1"/>
</dbReference>
<dbReference type="HOGENOM" id="CLU_046871_0_1_1"/>
<keyword evidence="1" id="KW-0175">Coiled coil</keyword>
<dbReference type="Gene3D" id="4.10.280.10">
    <property type="entry name" value="Helix-loop-helix DNA-binding domain"/>
    <property type="match status" value="1"/>
</dbReference>
<accession>G0V8I1</accession>
<dbReference type="GeneID" id="96901258"/>
<dbReference type="KEGG" id="ncs:NCAS_0A12210"/>
<evidence type="ECO:0000259" key="3">
    <source>
        <dbReference type="PROSITE" id="PS50888"/>
    </source>
</evidence>
<dbReference type="InterPro" id="IPR011598">
    <property type="entry name" value="bHLH_dom"/>
</dbReference>
<dbReference type="GO" id="GO:1900090">
    <property type="term" value="P:positive regulation of inositol biosynthetic process"/>
    <property type="evidence" value="ECO:0007669"/>
    <property type="project" value="EnsemblFungi"/>
</dbReference>
<organism evidence="4 5">
    <name type="scientific">Naumovozyma castellii</name>
    <name type="common">Yeast</name>
    <name type="synonym">Saccharomyces castellii</name>
    <dbReference type="NCBI Taxonomy" id="27288"/>
    <lineage>
        <taxon>Eukaryota</taxon>
        <taxon>Fungi</taxon>
        <taxon>Dikarya</taxon>
        <taxon>Ascomycota</taxon>
        <taxon>Saccharomycotina</taxon>
        <taxon>Saccharomycetes</taxon>
        <taxon>Saccharomycetales</taxon>
        <taxon>Saccharomycetaceae</taxon>
        <taxon>Naumovozyma</taxon>
    </lineage>
</organism>
<dbReference type="GO" id="GO:0019237">
    <property type="term" value="F:centromeric DNA binding"/>
    <property type="evidence" value="ECO:0007669"/>
    <property type="project" value="EnsemblFungi"/>
</dbReference>
<feature type="coiled-coil region" evidence="1">
    <location>
        <begin position="258"/>
        <end position="292"/>
    </location>
</feature>
<dbReference type="eggNOG" id="KOG1318">
    <property type="taxonomic scope" value="Eukaryota"/>
</dbReference>
<dbReference type="GO" id="GO:0005634">
    <property type="term" value="C:nucleus"/>
    <property type="evidence" value="ECO:0007669"/>
    <property type="project" value="TreeGrafter"/>
</dbReference>
<reference key="2">
    <citation type="submission" date="2011-08" db="EMBL/GenBank/DDBJ databases">
        <title>Genome sequence of Naumovozyma castellii.</title>
        <authorList>
            <person name="Gordon J.L."/>
            <person name="Armisen D."/>
            <person name="Proux-Wera E."/>
            <person name="OhEigeartaigh S.S."/>
            <person name="Byrne K.P."/>
            <person name="Wolfe K.H."/>
        </authorList>
    </citation>
    <scope>NUCLEOTIDE SEQUENCE</scope>
    <source>
        <strain>Type strain:CBS 4309</strain>
    </source>
</reference>
<dbReference type="GO" id="GO:0006338">
    <property type="term" value="P:chromatin remodeling"/>
    <property type="evidence" value="ECO:0007669"/>
    <property type="project" value="EnsemblFungi"/>
</dbReference>
<feature type="region of interest" description="Disordered" evidence="2">
    <location>
        <begin position="129"/>
        <end position="207"/>
    </location>
</feature>
<sequence>MINSEKPDHEKELFVPVENPGKKRRLQGPNEGNIDSQLLNENNNQHLDAKENGADDYEHNHNTTNTALANAAYNELLNHHDDHNTIMNSKRTNSGEHEEDSTNMNNLLEVNQQIMEHAEAIRTMQEDIQRHQSIVDHDSESKKEKSVHSPTGRQQRFESSAMVEKEVDGSDVYLESDKGLGCKGRKPNSDISTEQRKESHKEVERRRRQNINTAIDTLAALLPMRESSKAAILMRSAEYIENLKETEKTNIEKFTLQKLLGEQTAARLTSENEKLQEELGNAYKEIESLKRKLKEYE</sequence>
<dbReference type="FunCoup" id="G0V8I1">
    <property type="interactions" value="3938"/>
</dbReference>
<dbReference type="InterPro" id="IPR036638">
    <property type="entry name" value="HLH_DNA-bd_sf"/>
</dbReference>
<dbReference type="PROSITE" id="PS50888">
    <property type="entry name" value="BHLH"/>
    <property type="match status" value="1"/>
</dbReference>
<feature type="compositionally biased region" description="Basic and acidic residues" evidence="2">
    <location>
        <begin position="193"/>
        <end position="205"/>
    </location>
</feature>
<dbReference type="Proteomes" id="UP000001640">
    <property type="component" value="Chromosome 1"/>
</dbReference>
<keyword evidence="5" id="KW-1185">Reference proteome</keyword>
<feature type="region of interest" description="Disordered" evidence="2">
    <location>
        <begin position="1"/>
        <end position="33"/>
    </location>
</feature>
<dbReference type="PANTHER" id="PTHR47787">
    <property type="entry name" value="CENTROMERE-BINDING PROTEIN 1"/>
    <property type="match status" value="1"/>
</dbReference>
<gene>
    <name evidence="4" type="primary">NCAS0A12210</name>
    <name evidence="4" type="ordered locus">NCAS_0A12210</name>
</gene>
<dbReference type="RefSeq" id="XP_003674160.1">
    <property type="nucleotide sequence ID" value="XM_003674112.1"/>
</dbReference>
<dbReference type="SUPFAM" id="SSF47459">
    <property type="entry name" value="HLH, helix-loop-helix DNA-binding domain"/>
    <property type="match status" value="1"/>
</dbReference>
<name>G0V8I1_NAUCA</name>
<evidence type="ECO:0000313" key="4">
    <source>
        <dbReference type="EMBL" id="CCC67779.1"/>
    </source>
</evidence>
<dbReference type="PANTHER" id="PTHR47787:SF1">
    <property type="entry name" value="CENTROMERE-BINDING PROTEIN 1"/>
    <property type="match status" value="1"/>
</dbReference>
<dbReference type="STRING" id="1064592.G0V8I1"/>
<dbReference type="EMBL" id="HE576752">
    <property type="protein sequence ID" value="CCC67779.1"/>
    <property type="molecule type" value="Genomic_DNA"/>
</dbReference>
<feature type="compositionally biased region" description="Polar residues" evidence="2">
    <location>
        <begin position="148"/>
        <end position="158"/>
    </location>
</feature>
<dbReference type="GO" id="GO:0061431">
    <property type="term" value="P:cellular response to methionine"/>
    <property type="evidence" value="ECO:0007669"/>
    <property type="project" value="EnsemblFungi"/>
</dbReference>
<feature type="domain" description="BHLH" evidence="3">
    <location>
        <begin position="195"/>
        <end position="243"/>
    </location>
</feature>
<evidence type="ECO:0000256" key="2">
    <source>
        <dbReference type="SAM" id="MobiDB-lite"/>
    </source>
</evidence>
<dbReference type="SMART" id="SM00353">
    <property type="entry name" value="HLH"/>
    <property type="match status" value="1"/>
</dbReference>
<protein>
    <recommendedName>
        <fullName evidence="3">BHLH domain-containing protein</fullName>
    </recommendedName>
</protein>
<dbReference type="GO" id="GO:0001227">
    <property type="term" value="F:DNA-binding transcription repressor activity, RNA polymerase II-specific"/>
    <property type="evidence" value="ECO:0007669"/>
    <property type="project" value="EnsemblFungi"/>
</dbReference>
<reference evidence="5" key="1">
    <citation type="journal article" date="2011" name="Proc. Natl. Acad. Sci. U.S.A.">
        <title>Evolutionary erosion of yeast sex chromosomes by mating-type switching accidents.</title>
        <authorList>
            <person name="Gordon J.L."/>
            <person name="Armisen D."/>
            <person name="Proux-Wera E."/>
            <person name="Oheigeartaigh S.S."/>
            <person name="Byrne K.P."/>
            <person name="Wolfe K.H."/>
        </authorList>
    </citation>
    <scope>NUCLEOTIDE SEQUENCE [LARGE SCALE GENOMIC DNA]</scope>
    <source>
        <strain evidence="5">ATCC 76901 / BCRC 22586 / CBS 4309 / NBRC 1992 / NRRL Y-12630</strain>
    </source>
</reference>
<feature type="compositionally biased region" description="Basic and acidic residues" evidence="2">
    <location>
        <begin position="129"/>
        <end position="147"/>
    </location>
</feature>